<comment type="caution">
    <text evidence="7">The sequence shown here is derived from an EMBL/GenBank/DDBJ whole genome shotgun (WGS) entry which is preliminary data.</text>
</comment>
<dbReference type="SFLD" id="SFLDG01211">
    <property type="entry name" value="Competence_Regulatory_Protein"/>
    <property type="match status" value="1"/>
</dbReference>
<dbReference type="GO" id="GO:0004659">
    <property type="term" value="F:prenyltransferase activity"/>
    <property type="evidence" value="ECO:0007669"/>
    <property type="project" value="InterPro"/>
</dbReference>
<dbReference type="Pfam" id="PF00348">
    <property type="entry name" value="polyprenyl_synt"/>
    <property type="match status" value="1"/>
</dbReference>
<dbReference type="InterPro" id="IPR033965">
    <property type="entry name" value="ComQ"/>
</dbReference>
<protein>
    <submittedName>
        <fullName evidence="7">Competence protein ComQ</fullName>
    </submittedName>
</protein>
<organism evidence="7 8">
    <name type="scientific">Sporosarcina limicola</name>
    <dbReference type="NCBI Taxonomy" id="34101"/>
    <lineage>
        <taxon>Bacteria</taxon>
        <taxon>Bacillati</taxon>
        <taxon>Bacillota</taxon>
        <taxon>Bacilli</taxon>
        <taxon>Bacillales</taxon>
        <taxon>Caryophanaceae</taxon>
        <taxon>Sporosarcina</taxon>
    </lineage>
</organism>
<dbReference type="PANTHER" id="PTHR12001">
    <property type="entry name" value="GERANYLGERANYL PYROPHOSPHATE SYNTHASE"/>
    <property type="match status" value="1"/>
</dbReference>
<evidence type="ECO:0000256" key="1">
    <source>
        <dbReference type="ARBA" id="ARBA00001946"/>
    </source>
</evidence>
<evidence type="ECO:0000313" key="7">
    <source>
        <dbReference type="EMBL" id="MBE1555110.1"/>
    </source>
</evidence>
<dbReference type="Proteomes" id="UP000658225">
    <property type="component" value="Unassembled WGS sequence"/>
</dbReference>
<dbReference type="EMBL" id="JADBEL010000011">
    <property type="protein sequence ID" value="MBE1555110.1"/>
    <property type="molecule type" value="Genomic_DNA"/>
</dbReference>
<comment type="similarity">
    <text evidence="2 6">Belongs to the FPP/GGPP synthase family.</text>
</comment>
<dbReference type="PANTHER" id="PTHR12001:SF69">
    <property type="entry name" value="ALL TRANS-POLYPRENYL-DIPHOSPHATE SYNTHASE PDSS1"/>
    <property type="match status" value="1"/>
</dbReference>
<keyword evidence="5" id="KW-0460">Magnesium</keyword>
<evidence type="ECO:0000256" key="3">
    <source>
        <dbReference type="ARBA" id="ARBA00022679"/>
    </source>
</evidence>
<proteinExistence type="inferred from homology"/>
<dbReference type="GO" id="GO:0046872">
    <property type="term" value="F:metal ion binding"/>
    <property type="evidence" value="ECO:0007669"/>
    <property type="project" value="UniProtKB-KW"/>
</dbReference>
<evidence type="ECO:0000256" key="2">
    <source>
        <dbReference type="ARBA" id="ARBA00006706"/>
    </source>
</evidence>
<comment type="cofactor">
    <cofactor evidence="1">
        <name>Mg(2+)</name>
        <dbReference type="ChEBI" id="CHEBI:18420"/>
    </cofactor>
</comment>
<dbReference type="InterPro" id="IPR008949">
    <property type="entry name" value="Isoprenoid_synthase_dom_sf"/>
</dbReference>
<dbReference type="AlphaFoldDB" id="A0A927MI68"/>
<accession>A0A927MI68</accession>
<evidence type="ECO:0000256" key="5">
    <source>
        <dbReference type="ARBA" id="ARBA00022842"/>
    </source>
</evidence>
<dbReference type="Gene3D" id="1.10.600.10">
    <property type="entry name" value="Farnesyl Diphosphate Synthase"/>
    <property type="match status" value="1"/>
</dbReference>
<gene>
    <name evidence="7" type="ORF">H4683_002209</name>
</gene>
<dbReference type="SUPFAM" id="SSF48576">
    <property type="entry name" value="Terpenoid synthases"/>
    <property type="match status" value="1"/>
</dbReference>
<keyword evidence="8" id="KW-1185">Reference proteome</keyword>
<evidence type="ECO:0000313" key="8">
    <source>
        <dbReference type="Proteomes" id="UP000658225"/>
    </source>
</evidence>
<dbReference type="InterPro" id="IPR000092">
    <property type="entry name" value="Polyprenyl_synt"/>
</dbReference>
<dbReference type="RefSeq" id="WP_192598857.1">
    <property type="nucleotide sequence ID" value="NZ_JADBEL010000011.1"/>
</dbReference>
<keyword evidence="3 6" id="KW-0808">Transferase</keyword>
<evidence type="ECO:0000256" key="6">
    <source>
        <dbReference type="RuleBase" id="RU004466"/>
    </source>
</evidence>
<keyword evidence="4" id="KW-0479">Metal-binding</keyword>
<dbReference type="SFLD" id="SFLDS00005">
    <property type="entry name" value="Isoprenoid_Synthase_Type_I"/>
    <property type="match status" value="1"/>
</dbReference>
<evidence type="ECO:0000256" key="4">
    <source>
        <dbReference type="ARBA" id="ARBA00022723"/>
    </source>
</evidence>
<name>A0A927MI68_9BACL</name>
<sequence>MSIIRSNRIRNSLVSIISNKIEQPQLKAQLLEFVDYQSEKGFSFGEMLVLHYSIFKGIETEEIYTVAAAVEALILSFDILDDFEDDDCKDKPWLTESNLSLNATTALLFLSADIIRRTSFANKDKAISILLKYALRSISGQHKDLLNSCKNEADFIEMTLEKSGSLTTLACLVGACLATDDYPKEVASYAELIGLIGQINNDLVDIKKWNEKNDLLNKKYTLPIIYLLNCKDDELLFIHNYYDNKVDSNEVVQNRSLIAKKFVETGAIIYTEVIKRVYQNKALAEIQKLYMNPCISEQLNNYIN</sequence>
<reference evidence="7" key="1">
    <citation type="submission" date="2020-10" db="EMBL/GenBank/DDBJ databases">
        <title>Genomic Encyclopedia of Type Strains, Phase IV (KMG-IV): sequencing the most valuable type-strain genomes for metagenomic binning, comparative biology and taxonomic classification.</title>
        <authorList>
            <person name="Goeker M."/>
        </authorList>
    </citation>
    <scope>NUCLEOTIDE SEQUENCE</scope>
    <source>
        <strain evidence="7">DSM 13886</strain>
    </source>
</reference>
<dbReference type="GO" id="GO:0008299">
    <property type="term" value="P:isoprenoid biosynthetic process"/>
    <property type="evidence" value="ECO:0007669"/>
    <property type="project" value="InterPro"/>
</dbReference>